<keyword evidence="2 6" id="KW-0808">Transferase</keyword>
<dbReference type="Pfam" id="PF00562">
    <property type="entry name" value="RNA_pol_Rpb2_6"/>
    <property type="match status" value="1"/>
</dbReference>
<feature type="domain" description="DNA-directed RNA polymerase beta subunit external 1" evidence="15">
    <location>
        <begin position="559"/>
        <end position="625"/>
    </location>
</feature>
<dbReference type="InterPro" id="IPR037033">
    <property type="entry name" value="DNA-dir_RNAP_su2_hyb_sf"/>
</dbReference>
<dbReference type="CDD" id="cd00653">
    <property type="entry name" value="RNA_pol_B_RPB2"/>
    <property type="match status" value="1"/>
</dbReference>
<dbReference type="AlphaFoldDB" id="A0A3G9JNH2"/>
<keyword evidence="1 6" id="KW-0240">DNA-directed RNA polymerase</keyword>
<dbReference type="InterPro" id="IPR019462">
    <property type="entry name" value="DNA-dir_RNA_pol_bsu_external_1"/>
</dbReference>
<evidence type="ECO:0000256" key="4">
    <source>
        <dbReference type="ARBA" id="ARBA00023163"/>
    </source>
</evidence>
<evidence type="ECO:0000256" key="9">
    <source>
        <dbReference type="SAM" id="MobiDB-lite"/>
    </source>
</evidence>
<feature type="region of interest" description="Disordered" evidence="9">
    <location>
        <begin position="1155"/>
        <end position="1248"/>
    </location>
</feature>
<dbReference type="EC" id="2.7.7.6" evidence="6 8"/>
<dbReference type="InterPro" id="IPR007644">
    <property type="entry name" value="RNA_pol_bsu_protrusion"/>
</dbReference>
<dbReference type="Gene3D" id="2.30.150.10">
    <property type="entry name" value="DNA-directed RNA polymerase, beta subunit, external 1 domain"/>
    <property type="match status" value="1"/>
</dbReference>
<dbReference type="KEGG" id="ebm:SG0102_07120"/>
<dbReference type="RefSeq" id="WP_125118699.1">
    <property type="nucleotide sequence ID" value="NZ_AP019309.1"/>
</dbReference>
<dbReference type="NCBIfam" id="NF001616">
    <property type="entry name" value="PRK00405.1"/>
    <property type="match status" value="1"/>
</dbReference>
<dbReference type="Pfam" id="PF04560">
    <property type="entry name" value="RNA_pol_Rpb2_7"/>
    <property type="match status" value="1"/>
</dbReference>
<dbReference type="Gene3D" id="3.90.1100.10">
    <property type="match status" value="2"/>
</dbReference>
<dbReference type="SUPFAM" id="SSF64484">
    <property type="entry name" value="beta and beta-prime subunits of DNA dependent RNA-polymerase"/>
    <property type="match status" value="1"/>
</dbReference>
<dbReference type="Proteomes" id="UP000268059">
    <property type="component" value="Chromosome"/>
</dbReference>
<dbReference type="InterPro" id="IPR007641">
    <property type="entry name" value="RNA_pol_Rpb2_7"/>
</dbReference>
<evidence type="ECO:0000256" key="1">
    <source>
        <dbReference type="ARBA" id="ARBA00022478"/>
    </source>
</evidence>
<dbReference type="PROSITE" id="PS01166">
    <property type="entry name" value="RNA_POL_BETA"/>
    <property type="match status" value="1"/>
</dbReference>
<feature type="compositionally biased region" description="Basic and acidic residues" evidence="9">
    <location>
        <begin position="1164"/>
        <end position="1197"/>
    </location>
</feature>
<dbReference type="InterPro" id="IPR007120">
    <property type="entry name" value="DNA-dir_RNAP_su2_dom"/>
</dbReference>
<feature type="domain" description="RNA polymerase beta subunit protrusion" evidence="13">
    <location>
        <begin position="28"/>
        <end position="467"/>
    </location>
</feature>
<evidence type="ECO:0000256" key="3">
    <source>
        <dbReference type="ARBA" id="ARBA00022695"/>
    </source>
</evidence>
<gene>
    <name evidence="6 16" type="primary">rpoB</name>
    <name evidence="16" type="ORF">SG0102_07120</name>
</gene>
<comment type="function">
    <text evidence="6 8">DNA-dependent RNA polymerase catalyzes the transcription of DNA into RNA using the four ribonucleoside triphosphates as substrates.</text>
</comment>
<dbReference type="Pfam" id="PF04563">
    <property type="entry name" value="RNA_pol_Rpb2_1"/>
    <property type="match status" value="1"/>
</dbReference>
<dbReference type="HAMAP" id="MF_01321">
    <property type="entry name" value="RNApol_bact_RpoB"/>
    <property type="match status" value="1"/>
</dbReference>
<dbReference type="EMBL" id="AP019309">
    <property type="protein sequence ID" value="BBH25778.1"/>
    <property type="molecule type" value="Genomic_DNA"/>
</dbReference>
<evidence type="ECO:0000259" key="14">
    <source>
        <dbReference type="Pfam" id="PF04565"/>
    </source>
</evidence>
<dbReference type="Gene3D" id="2.40.50.100">
    <property type="match status" value="1"/>
</dbReference>
<evidence type="ECO:0000256" key="6">
    <source>
        <dbReference type="HAMAP-Rule" id="MF_01321"/>
    </source>
</evidence>
<sequence length="1248" mass="139089">MEQNLPRADKKIVRRDYSRISGSLALPNLVEIQTDSFKWFKETGIKEVFEDIYPITNFNETLSLEFVDCRFDEPKYDVDESKDRDAIYSAPLRATLRLVNNSTGEIKENEVFMGDFPLMTDAGTFIINGAERVIVSQLVRSPGAYFGNATDKVGKTVFTGQVIPSRGTWLEFENDSKDVLNVRIDRQKKIPGTILLRALGLSSNEDIIDVFGDHPFLQNTFEKDTTTNTDEALIEIYNKLRPGEPATLEGANTLLYTRFFDPKRYDLAKAGRFKLGKKLSLLDRIAGRILAEDVYDVDGNLVLPEGTKITVKELDLLKPVFEAGAHTRTLQTNENMQSNSVIQCIEVYTDETRRRKMKVIGTDLSLKSKFITISDMIAAYSYMLNLVDIFETIDLQDADRVNLMSRIGLLDDIDHLGNRRVRTVGELVQNQFRIGLSRMERVVKERMSLSEADSVTPQSLTNIRPLTAAIKEFFSSSQLSQFMDQINPLAELTNKRRLSALGPGGLSRDRAGYEVRDVHPSHYGRICPIETPEGPNIGLISTLATYAKVNQYGFIETPYRKVNNCVIDENDIRYLSADEEKNYIIAQAKVKTDENNRILDEQVISRHLGDNIMAKPEEIDFIDISPKQIVSVASSCIPFLENDDATRALMGCNMQRQAVPLLNPHTPYVGTGMEAQAAHDSGAAVVTKEAGVVTYVDGKKIVVKNDEGRERTYRLVKFSISNAGTCLNQTPIVKAGQRVEKDELIADGPSMEHGELALGQNVLVGFMTWNGYNYEDAVIMSERLVKEDVYTSIHIEEYSIECRETKLGPEEITRDIPNVGEDARSDLDSDGIIRIGAEVKEGDILVGKVTPKGQAELSAEEKLLLAIFGEKSREVKDNSLRVPHGGAGIVHDIKVFDRKNGDELQPGVNRVVKVYIVQKRKISEGDKMSGRHGNKGVISKILPIEDMPHLADGTPLDIMLNPLGVPSRMNIGQVLELHLGYAARELGGQYFATPAFDGINAQDLEDIQHEAGVPTDGKQWVYSGMTGERFDSKISVGVMYMIKLCHMVDDKLHARSVGPYSLVTQQPLGGKAQNGGQRFGEMEVWALEAYGAAYTLREILTVKSDDVVGRVKTYEAIVKGQKLPEPGLPESFRVLIKELQAIALDVELLDDDGNEVHMSNIEDEERRFPRSFDEKKPKEENAEEKKADEDTDAKASEDTEADEEADSSAEDEEAAKALESYNDEQTDAALNDIMADIAGGDDDDEEDE</sequence>
<dbReference type="OrthoDB" id="9803954at2"/>
<proteinExistence type="inferred from homology"/>
<name>A0A3G9JNH2_9FIRM</name>
<dbReference type="Gene3D" id="3.90.1110.10">
    <property type="entry name" value="RNA polymerase Rpb2, domain 2"/>
    <property type="match status" value="2"/>
</dbReference>
<evidence type="ECO:0000259" key="13">
    <source>
        <dbReference type="Pfam" id="PF04563"/>
    </source>
</evidence>
<comment type="similarity">
    <text evidence="6 7">Belongs to the RNA polymerase beta chain family.</text>
</comment>
<comment type="catalytic activity">
    <reaction evidence="5 6 8">
        <text>RNA(n) + a ribonucleoside 5'-triphosphate = RNA(n+1) + diphosphate</text>
        <dbReference type="Rhea" id="RHEA:21248"/>
        <dbReference type="Rhea" id="RHEA-COMP:14527"/>
        <dbReference type="Rhea" id="RHEA-COMP:17342"/>
        <dbReference type="ChEBI" id="CHEBI:33019"/>
        <dbReference type="ChEBI" id="CHEBI:61557"/>
        <dbReference type="ChEBI" id="CHEBI:140395"/>
        <dbReference type="EC" id="2.7.7.6"/>
    </reaction>
</comment>
<dbReference type="Pfam" id="PF04565">
    <property type="entry name" value="RNA_pol_Rpb2_3"/>
    <property type="match status" value="1"/>
</dbReference>
<dbReference type="GO" id="GO:0032549">
    <property type="term" value="F:ribonucleoside binding"/>
    <property type="evidence" value="ECO:0007669"/>
    <property type="project" value="InterPro"/>
</dbReference>
<dbReference type="InterPro" id="IPR037034">
    <property type="entry name" value="RNA_pol_Rpb2_2_sf"/>
</dbReference>
<keyword evidence="4 6" id="KW-0804">Transcription</keyword>
<dbReference type="InterPro" id="IPR042107">
    <property type="entry name" value="DNA-dir_RNA_pol_bsu_ext_1_sf"/>
</dbReference>
<dbReference type="GO" id="GO:0006351">
    <property type="term" value="P:DNA-templated transcription"/>
    <property type="evidence" value="ECO:0007669"/>
    <property type="project" value="UniProtKB-UniRule"/>
</dbReference>
<dbReference type="GO" id="GO:0003899">
    <property type="term" value="F:DNA-directed RNA polymerase activity"/>
    <property type="evidence" value="ECO:0007669"/>
    <property type="project" value="UniProtKB-UniRule"/>
</dbReference>
<dbReference type="Pfam" id="PF04561">
    <property type="entry name" value="RNA_pol_Rpb2_2"/>
    <property type="match status" value="1"/>
</dbReference>
<evidence type="ECO:0000259" key="15">
    <source>
        <dbReference type="Pfam" id="PF10385"/>
    </source>
</evidence>
<feature type="compositionally biased region" description="Acidic residues" evidence="9">
    <location>
        <begin position="1198"/>
        <end position="1213"/>
    </location>
</feature>
<accession>A0A3G9JNH2</accession>
<dbReference type="InterPro" id="IPR007642">
    <property type="entry name" value="RNA_pol_Rpb2_2"/>
</dbReference>
<feature type="compositionally biased region" description="Acidic residues" evidence="9">
    <location>
        <begin position="1239"/>
        <end position="1248"/>
    </location>
</feature>
<evidence type="ECO:0000259" key="11">
    <source>
        <dbReference type="Pfam" id="PF04560"/>
    </source>
</evidence>
<evidence type="ECO:0000259" key="10">
    <source>
        <dbReference type="Pfam" id="PF00562"/>
    </source>
</evidence>
<feature type="domain" description="RNA polymerase Rpb2" evidence="12">
    <location>
        <begin position="140"/>
        <end position="283"/>
    </location>
</feature>
<reference evidence="16 17" key="1">
    <citation type="submission" date="2018-11" db="EMBL/GenBank/DDBJ databases">
        <title>Novel Erysipelotrichaceae bacterium isolated from small intestine of a swine.</title>
        <authorList>
            <person name="Kim J.S."/>
            <person name="Choe H."/>
            <person name="Lee Y.R."/>
            <person name="Kim K.M."/>
            <person name="Park D.S."/>
        </authorList>
    </citation>
    <scope>NUCLEOTIDE SEQUENCE [LARGE SCALE GENOMIC DNA]</scope>
    <source>
        <strain evidence="16 17">SG0102</strain>
    </source>
</reference>
<dbReference type="GO" id="GO:0003677">
    <property type="term" value="F:DNA binding"/>
    <property type="evidence" value="ECO:0007669"/>
    <property type="project" value="UniProtKB-UniRule"/>
</dbReference>
<organism evidence="16 17">
    <name type="scientific">Intestinibaculum porci</name>
    <dbReference type="NCBI Taxonomy" id="2487118"/>
    <lineage>
        <taxon>Bacteria</taxon>
        <taxon>Bacillati</taxon>
        <taxon>Bacillota</taxon>
        <taxon>Erysipelotrichia</taxon>
        <taxon>Erysipelotrichales</taxon>
        <taxon>Erysipelotrichaceae</taxon>
        <taxon>Intestinibaculum</taxon>
    </lineage>
</organism>
<feature type="domain" description="RNA polymerase Rpb2" evidence="14">
    <location>
        <begin position="481"/>
        <end position="549"/>
    </location>
</feature>
<dbReference type="InterPro" id="IPR007645">
    <property type="entry name" value="RNA_pol_Rpb2_3"/>
</dbReference>
<dbReference type="Gene3D" id="2.40.270.10">
    <property type="entry name" value="DNA-directed RNA polymerase, subunit 2, domain 6"/>
    <property type="match status" value="2"/>
</dbReference>
<dbReference type="InterPro" id="IPR014724">
    <property type="entry name" value="RNA_pol_RPB2_OB-fold"/>
</dbReference>
<dbReference type="Pfam" id="PF10385">
    <property type="entry name" value="RNA_pol_Rpb2_45"/>
    <property type="match status" value="1"/>
</dbReference>
<dbReference type="NCBIfam" id="TIGR02013">
    <property type="entry name" value="rpoB"/>
    <property type="match status" value="1"/>
</dbReference>
<dbReference type="GO" id="GO:0000428">
    <property type="term" value="C:DNA-directed RNA polymerase complex"/>
    <property type="evidence" value="ECO:0007669"/>
    <property type="project" value="UniProtKB-KW"/>
</dbReference>
<evidence type="ECO:0000313" key="16">
    <source>
        <dbReference type="EMBL" id="BBH25778.1"/>
    </source>
</evidence>
<dbReference type="Gene3D" id="2.40.50.150">
    <property type="match status" value="1"/>
</dbReference>
<dbReference type="InterPro" id="IPR010243">
    <property type="entry name" value="RNA_pol_bsu_bac"/>
</dbReference>
<evidence type="ECO:0000256" key="8">
    <source>
        <dbReference type="RuleBase" id="RU363031"/>
    </source>
</evidence>
<dbReference type="PANTHER" id="PTHR20856">
    <property type="entry name" value="DNA-DIRECTED RNA POLYMERASE I SUBUNIT 2"/>
    <property type="match status" value="1"/>
</dbReference>
<dbReference type="Gene3D" id="3.90.1800.10">
    <property type="entry name" value="RNA polymerase alpha subunit dimerisation domain"/>
    <property type="match status" value="1"/>
</dbReference>
<comment type="subunit">
    <text evidence="6 8">The RNAP catalytic core consists of 2 alpha, 1 beta, 1 beta' and 1 omega subunit. When a sigma factor is associated with the core the holoenzyme is formed, which can initiate transcription.</text>
</comment>
<protein>
    <recommendedName>
        <fullName evidence="6 8">DNA-directed RNA polymerase subunit beta</fullName>
        <shortName evidence="6">RNAP subunit beta</shortName>
        <ecNumber evidence="6 8">2.7.7.6</ecNumber>
    </recommendedName>
    <alternativeName>
        <fullName evidence="6">RNA polymerase subunit beta</fullName>
    </alternativeName>
    <alternativeName>
        <fullName evidence="6">Transcriptase subunit beta</fullName>
    </alternativeName>
</protein>
<evidence type="ECO:0000256" key="7">
    <source>
        <dbReference type="RuleBase" id="RU000434"/>
    </source>
</evidence>
<keyword evidence="17" id="KW-1185">Reference proteome</keyword>
<dbReference type="InterPro" id="IPR015712">
    <property type="entry name" value="DNA-dir_RNA_pol_su2"/>
</dbReference>
<feature type="domain" description="DNA-directed RNA polymerase subunit 2 hybrid-binding" evidence="10">
    <location>
        <begin position="687"/>
        <end position="1073"/>
    </location>
</feature>
<dbReference type="InterPro" id="IPR007121">
    <property type="entry name" value="RNA_pol_bsu_CS"/>
</dbReference>
<feature type="domain" description="RNA polymerase Rpb2" evidence="11">
    <location>
        <begin position="1075"/>
        <end position="1149"/>
    </location>
</feature>
<evidence type="ECO:0000256" key="2">
    <source>
        <dbReference type="ARBA" id="ARBA00022679"/>
    </source>
</evidence>
<dbReference type="InParanoid" id="A0A3G9JNH2"/>
<keyword evidence="3 6" id="KW-0548">Nucleotidyltransferase</keyword>
<evidence type="ECO:0000256" key="5">
    <source>
        <dbReference type="ARBA" id="ARBA00048552"/>
    </source>
</evidence>
<dbReference type="FunCoup" id="A0A3G9JNH2">
    <property type="interactions" value="385"/>
</dbReference>
<evidence type="ECO:0000313" key="17">
    <source>
        <dbReference type="Proteomes" id="UP000268059"/>
    </source>
</evidence>
<evidence type="ECO:0000259" key="12">
    <source>
        <dbReference type="Pfam" id="PF04561"/>
    </source>
</evidence>